<dbReference type="Gene3D" id="3.20.20.80">
    <property type="entry name" value="Glycosidases"/>
    <property type="match status" value="1"/>
</dbReference>
<dbReference type="GO" id="GO:0005509">
    <property type="term" value="F:calcium ion binding"/>
    <property type="evidence" value="ECO:0007669"/>
    <property type="project" value="InterPro"/>
</dbReference>
<evidence type="ECO:0000256" key="6">
    <source>
        <dbReference type="ARBA" id="ARBA00023295"/>
    </source>
</evidence>
<dbReference type="SUPFAM" id="SSF51445">
    <property type="entry name" value="(Trans)glycosidases"/>
    <property type="match status" value="1"/>
</dbReference>
<dbReference type="Gene3D" id="2.60.40.1180">
    <property type="entry name" value="Golgi alpha-mannosidase II"/>
    <property type="match status" value="1"/>
</dbReference>
<dbReference type="SMART" id="SM00642">
    <property type="entry name" value="Aamy"/>
    <property type="match status" value="1"/>
</dbReference>
<gene>
    <name evidence="8" type="ORF">NKR23_g10217</name>
</gene>
<name>A0AA38R4S2_9PEZI</name>
<dbReference type="CDD" id="cd11318">
    <property type="entry name" value="AmyAc_bac_fung_AmyA"/>
    <property type="match status" value="1"/>
</dbReference>
<accession>A0AA38R4S2</accession>
<dbReference type="NCBIfam" id="NF006969">
    <property type="entry name" value="PRK09441.1-2"/>
    <property type="match status" value="1"/>
</dbReference>
<dbReference type="Gene3D" id="2.40.30.140">
    <property type="match status" value="1"/>
</dbReference>
<dbReference type="Proteomes" id="UP001174694">
    <property type="component" value="Unassembled WGS sequence"/>
</dbReference>
<dbReference type="GO" id="GO:0005975">
    <property type="term" value="P:carbohydrate metabolic process"/>
    <property type="evidence" value="ECO:0007669"/>
    <property type="project" value="InterPro"/>
</dbReference>
<evidence type="ECO:0000256" key="4">
    <source>
        <dbReference type="ARBA" id="ARBA00022801"/>
    </source>
</evidence>
<evidence type="ECO:0000313" key="9">
    <source>
        <dbReference type="Proteomes" id="UP001174694"/>
    </source>
</evidence>
<evidence type="ECO:0000256" key="2">
    <source>
        <dbReference type="ARBA" id="ARBA00008061"/>
    </source>
</evidence>
<comment type="similarity">
    <text evidence="2">Belongs to the glycosyl hydrolase 13 family.</text>
</comment>
<feature type="domain" description="Glycosyl hydrolase family 13 catalytic" evidence="7">
    <location>
        <begin position="1"/>
        <end position="377"/>
    </location>
</feature>
<dbReference type="SUPFAM" id="SSF51011">
    <property type="entry name" value="Glycosyl hydrolase domain"/>
    <property type="match status" value="1"/>
</dbReference>
<dbReference type="InterPro" id="IPR013780">
    <property type="entry name" value="Glyco_hydro_b"/>
</dbReference>
<proteinExistence type="inferred from homology"/>
<dbReference type="Pfam" id="PF09154">
    <property type="entry name" value="Alpha-amy_C_pro"/>
    <property type="match status" value="1"/>
</dbReference>
<sequence length="498" mass="56308">MFQAFEWYCPGDHKHWMRLEKAVSSLAALGVTSMWIPPATKAAWEKSNGYDVYDLYDLGEFNQKGAQHTKWGTKKELVQLADVANTHGVDVIFDAVLNHKAGADYTESVKASKVDPTDRMTPLSKPDTIEAWTGFEFKGRGNTYSTMKWNKNHFTGSDYCHKTKTKAVFKFEGKEWANDVDEELGNYDYLMFADIDHSNPEVRQDLARWVRWLPSQLKLGGLRLDAIKHYSADFLRSFIAYADKVVGRDWFFVGEYWREDSEVLARYIEYMHHRISLFDVRLVSNFSRVSMQDGADLRTVFEGALVTYKPLNAVTFVANHDTQEGQSLETLVAPFFVPIAYALILLRANAGLPCVFYGDLYGSPGPRPQRSDRGSFAPPTSLVLPRLMLARRLYAYGTQVDFFDRPDCIGFTRLGHPSQSKGAGLAVLATNKWEYATKRMHVGRGHAGETWTDLLRGCWGEVVIDAEGWGVFAVGPRGVSVWADREAEGRALLDNMVL</sequence>
<dbReference type="InterPro" id="IPR017853">
    <property type="entry name" value="GH"/>
</dbReference>
<keyword evidence="4" id="KW-0378">Hydrolase</keyword>
<comment type="cofactor">
    <cofactor evidence="1">
        <name>Ca(2+)</name>
        <dbReference type="ChEBI" id="CHEBI:29108"/>
    </cofactor>
</comment>
<evidence type="ECO:0000313" key="8">
    <source>
        <dbReference type="EMBL" id="KAJ9134286.1"/>
    </source>
</evidence>
<evidence type="ECO:0000256" key="5">
    <source>
        <dbReference type="ARBA" id="ARBA00023277"/>
    </source>
</evidence>
<dbReference type="NCBIfam" id="NF006968">
    <property type="entry name" value="PRK09441.1-1"/>
    <property type="match status" value="1"/>
</dbReference>
<dbReference type="InterPro" id="IPR006047">
    <property type="entry name" value="GH13_cat_dom"/>
</dbReference>
<keyword evidence="5" id="KW-0119">Carbohydrate metabolism</keyword>
<evidence type="ECO:0000256" key="3">
    <source>
        <dbReference type="ARBA" id="ARBA00022723"/>
    </source>
</evidence>
<dbReference type="Pfam" id="PF00128">
    <property type="entry name" value="Alpha-amylase"/>
    <property type="match status" value="1"/>
</dbReference>
<dbReference type="GO" id="GO:0004553">
    <property type="term" value="F:hydrolase activity, hydrolyzing O-glycosyl compounds"/>
    <property type="evidence" value="ECO:0007669"/>
    <property type="project" value="InterPro"/>
</dbReference>
<reference evidence="8" key="1">
    <citation type="submission" date="2022-07" db="EMBL/GenBank/DDBJ databases">
        <title>Fungi with potential for degradation of polypropylene.</title>
        <authorList>
            <person name="Gostincar C."/>
        </authorList>
    </citation>
    <scope>NUCLEOTIDE SEQUENCE</scope>
    <source>
        <strain evidence="8">EXF-13308</strain>
    </source>
</reference>
<keyword evidence="9" id="KW-1185">Reference proteome</keyword>
<dbReference type="PIRSF" id="PIRSF001021">
    <property type="entry name" value="Alph-amls_thrmst"/>
    <property type="match status" value="1"/>
</dbReference>
<dbReference type="InterPro" id="IPR013776">
    <property type="entry name" value="A-amylase_thermo"/>
</dbReference>
<dbReference type="AlphaFoldDB" id="A0AA38R4S2"/>
<keyword evidence="6" id="KW-0326">Glycosidase</keyword>
<protein>
    <submittedName>
        <fullName evidence="8">Alpha-amylase</fullName>
    </submittedName>
</protein>
<evidence type="ECO:0000256" key="1">
    <source>
        <dbReference type="ARBA" id="ARBA00001913"/>
    </source>
</evidence>
<dbReference type="InterPro" id="IPR015237">
    <property type="entry name" value="Alpha-amylase_C_pro"/>
</dbReference>
<keyword evidence="3" id="KW-0479">Metal-binding</keyword>
<evidence type="ECO:0000259" key="7">
    <source>
        <dbReference type="SMART" id="SM00642"/>
    </source>
</evidence>
<dbReference type="EMBL" id="JANBVO010000044">
    <property type="protein sequence ID" value="KAJ9134286.1"/>
    <property type="molecule type" value="Genomic_DNA"/>
</dbReference>
<organism evidence="8 9">
    <name type="scientific">Pleurostoma richardsiae</name>
    <dbReference type="NCBI Taxonomy" id="41990"/>
    <lineage>
        <taxon>Eukaryota</taxon>
        <taxon>Fungi</taxon>
        <taxon>Dikarya</taxon>
        <taxon>Ascomycota</taxon>
        <taxon>Pezizomycotina</taxon>
        <taxon>Sordariomycetes</taxon>
        <taxon>Sordariomycetidae</taxon>
        <taxon>Calosphaeriales</taxon>
        <taxon>Pleurostomataceae</taxon>
        <taxon>Pleurostoma</taxon>
    </lineage>
</organism>
<comment type="caution">
    <text evidence="8">The sequence shown here is derived from an EMBL/GenBank/DDBJ whole genome shotgun (WGS) entry which is preliminary data.</text>
</comment>
<dbReference type="PANTHER" id="PTHR43447">
    <property type="entry name" value="ALPHA-AMYLASE"/>
    <property type="match status" value="1"/>
</dbReference>